<proteinExistence type="predicted"/>
<name>A0AAD4E909_9AGAM</name>
<sequence>MPMQMPLWLSVAEVNELTADHFKQQVCSYWNRLLIRGWMIRSFNNFMFYWTEVARLGLDLGQMLVAKLEATGAAVDAMNLS</sequence>
<comment type="caution">
    <text evidence="1">The sequence shown here is derived from an EMBL/GenBank/DDBJ whole genome shotgun (WGS) entry which is preliminary data.</text>
</comment>
<dbReference type="Proteomes" id="UP001195769">
    <property type="component" value="Unassembled WGS sequence"/>
</dbReference>
<evidence type="ECO:0000313" key="1">
    <source>
        <dbReference type="EMBL" id="KAG1901805.1"/>
    </source>
</evidence>
<evidence type="ECO:0000313" key="2">
    <source>
        <dbReference type="Proteomes" id="UP001195769"/>
    </source>
</evidence>
<dbReference type="EMBL" id="JABBWK010000020">
    <property type="protein sequence ID" value="KAG1901805.1"/>
    <property type="molecule type" value="Genomic_DNA"/>
</dbReference>
<dbReference type="GeneID" id="64661112"/>
<dbReference type="RefSeq" id="XP_041227380.1">
    <property type="nucleotide sequence ID" value="XM_041366814.1"/>
</dbReference>
<protein>
    <submittedName>
        <fullName evidence="1">Uncharacterized protein</fullName>
    </submittedName>
</protein>
<gene>
    <name evidence="1" type="ORF">F5891DRAFT_1187282</name>
</gene>
<keyword evidence="2" id="KW-1185">Reference proteome</keyword>
<organism evidence="1 2">
    <name type="scientific">Suillus fuscotomentosus</name>
    <dbReference type="NCBI Taxonomy" id="1912939"/>
    <lineage>
        <taxon>Eukaryota</taxon>
        <taxon>Fungi</taxon>
        <taxon>Dikarya</taxon>
        <taxon>Basidiomycota</taxon>
        <taxon>Agaricomycotina</taxon>
        <taxon>Agaricomycetes</taxon>
        <taxon>Agaricomycetidae</taxon>
        <taxon>Boletales</taxon>
        <taxon>Suillineae</taxon>
        <taxon>Suillaceae</taxon>
        <taxon>Suillus</taxon>
    </lineage>
</organism>
<accession>A0AAD4E909</accession>
<reference evidence="1" key="1">
    <citation type="journal article" date="2020" name="New Phytol.">
        <title>Comparative genomics reveals dynamic genome evolution in host specialist ectomycorrhizal fungi.</title>
        <authorList>
            <person name="Lofgren L.A."/>
            <person name="Nguyen N.H."/>
            <person name="Vilgalys R."/>
            <person name="Ruytinx J."/>
            <person name="Liao H.L."/>
            <person name="Branco S."/>
            <person name="Kuo A."/>
            <person name="LaButti K."/>
            <person name="Lipzen A."/>
            <person name="Andreopoulos W."/>
            <person name="Pangilinan J."/>
            <person name="Riley R."/>
            <person name="Hundley H."/>
            <person name="Na H."/>
            <person name="Barry K."/>
            <person name="Grigoriev I.V."/>
            <person name="Stajich J.E."/>
            <person name="Kennedy P.G."/>
        </authorList>
    </citation>
    <scope>NUCLEOTIDE SEQUENCE</scope>
    <source>
        <strain evidence="1">FC203</strain>
    </source>
</reference>
<dbReference type="AlphaFoldDB" id="A0AAD4E909"/>